<reference evidence="1" key="1">
    <citation type="journal article" date="2020" name="Nature">
        <title>Giant virus diversity and host interactions through global metagenomics.</title>
        <authorList>
            <person name="Schulz F."/>
            <person name="Roux S."/>
            <person name="Paez-Espino D."/>
            <person name="Jungbluth S."/>
            <person name="Walsh D.A."/>
            <person name="Denef V.J."/>
            <person name="McMahon K.D."/>
            <person name="Konstantinidis K.T."/>
            <person name="Eloe-Fadrosh E.A."/>
            <person name="Kyrpides N.C."/>
            <person name="Woyke T."/>
        </authorList>
    </citation>
    <scope>NUCLEOTIDE SEQUENCE</scope>
    <source>
        <strain evidence="1">GVMAG-M-3300023174-5</strain>
    </source>
</reference>
<organism evidence="1">
    <name type="scientific">viral metagenome</name>
    <dbReference type="NCBI Taxonomy" id="1070528"/>
    <lineage>
        <taxon>unclassified sequences</taxon>
        <taxon>metagenomes</taxon>
        <taxon>organismal metagenomes</taxon>
    </lineage>
</organism>
<name>A0A6C0DUE5_9ZZZZ</name>
<protein>
    <submittedName>
        <fullName evidence="1">Uncharacterized protein</fullName>
    </submittedName>
</protein>
<evidence type="ECO:0000313" key="1">
    <source>
        <dbReference type="EMBL" id="QHT19863.1"/>
    </source>
</evidence>
<accession>A0A6C0DUE5</accession>
<dbReference type="AlphaFoldDB" id="A0A6C0DUE5"/>
<dbReference type="EMBL" id="MN739670">
    <property type="protein sequence ID" value="QHT19863.1"/>
    <property type="molecule type" value="Genomic_DNA"/>
</dbReference>
<proteinExistence type="predicted"/>
<sequence>MNIYYVYISKLERKKPYNKPLSQRFKKRKHFNIKEWVGSWRICGNIKIFIS</sequence>